<dbReference type="AlphaFoldDB" id="D4RYB5"/>
<dbReference type="HOGENOM" id="CLU_124342_0_0_9"/>
<proteinExistence type="predicted"/>
<dbReference type="RefSeq" id="WP_005601948.1">
    <property type="nucleotide sequence ID" value="NZ_GG663521.1"/>
</dbReference>
<organism evidence="2 3">
    <name type="scientific">Eshraghiella crossota DSM 2876</name>
    <dbReference type="NCBI Taxonomy" id="511680"/>
    <lineage>
        <taxon>Bacteria</taxon>
        <taxon>Bacillati</taxon>
        <taxon>Bacillota</taxon>
        <taxon>Clostridia</taxon>
        <taxon>Lachnospirales</taxon>
        <taxon>Lachnospiraceae</taxon>
        <taxon>Eshraghiella</taxon>
    </lineage>
</organism>
<evidence type="ECO:0000256" key="1">
    <source>
        <dbReference type="SAM" id="Phobius"/>
    </source>
</evidence>
<dbReference type="STRING" id="45851.BHV86_01980"/>
<feature type="transmembrane region" description="Helical" evidence="1">
    <location>
        <begin position="6"/>
        <end position="25"/>
    </location>
</feature>
<keyword evidence="1" id="KW-0812">Transmembrane</keyword>
<name>D4RYB5_9FIRM</name>
<evidence type="ECO:0000313" key="3">
    <source>
        <dbReference type="Proteomes" id="UP000006238"/>
    </source>
</evidence>
<keyword evidence="3" id="KW-1185">Reference proteome</keyword>
<sequence length="151" mass="16768">MPVWVRVIIIVLAVIIGILIALIIIGRKMQKKQQASQADIEAASQIISMLVIDKKKMKVKDATLPKVVAEQIPKYMRFAKLPLVKAKVGPKVMTLIADVKVFDALPLKTEVKVAVSGIYITEIKYIRGKVEPKPLTKKEQRAKAKAAKKSK</sequence>
<keyword evidence="1" id="KW-0472">Membrane</keyword>
<comment type="caution">
    <text evidence="2">The sequence shown here is derived from an EMBL/GenBank/DDBJ whole genome shotgun (WGS) entry which is preliminary data.</text>
</comment>
<dbReference type="eggNOG" id="ENOG50313SJ">
    <property type="taxonomic scope" value="Bacteria"/>
</dbReference>
<dbReference type="GeneID" id="98917234"/>
<dbReference type="Proteomes" id="UP000006238">
    <property type="component" value="Unassembled WGS sequence"/>
</dbReference>
<keyword evidence="1" id="KW-1133">Transmembrane helix</keyword>
<evidence type="ECO:0000313" key="2">
    <source>
        <dbReference type="EMBL" id="EFF69015.1"/>
    </source>
</evidence>
<accession>D4RYB5</accession>
<dbReference type="EMBL" id="ABWN01000022">
    <property type="protein sequence ID" value="EFF69015.1"/>
    <property type="molecule type" value="Genomic_DNA"/>
</dbReference>
<protein>
    <submittedName>
        <fullName evidence="2">Uncharacterized protein</fullName>
    </submittedName>
</protein>
<reference evidence="2 3" key="1">
    <citation type="submission" date="2010-02" db="EMBL/GenBank/DDBJ databases">
        <authorList>
            <person name="Weinstock G."/>
            <person name="Sodergren E."/>
            <person name="Clifton S."/>
            <person name="Fulton L."/>
            <person name="Fulton B."/>
            <person name="Courtney L."/>
            <person name="Fronick C."/>
            <person name="Harrison M."/>
            <person name="Strong C."/>
            <person name="Farmer C."/>
            <person name="Delahaunty K."/>
            <person name="Markovic C."/>
            <person name="Hall O."/>
            <person name="Minx P."/>
            <person name="Tomlinson C."/>
            <person name="Mitreva M."/>
            <person name="Nelson J."/>
            <person name="Hou S."/>
            <person name="Wollam A."/>
            <person name="Pepin K.H."/>
            <person name="Johnson M."/>
            <person name="Bhonagiri V."/>
            <person name="Zhang X."/>
            <person name="Suruliraj S."/>
            <person name="Warren W."/>
            <person name="Chinwalla A."/>
            <person name="Mardis E.R."/>
            <person name="Wilson R.K."/>
        </authorList>
    </citation>
    <scope>NUCLEOTIDE SEQUENCE [LARGE SCALE GENOMIC DNA]</scope>
    <source>
        <strain evidence="2 3">DSM 2876</strain>
    </source>
</reference>
<gene>
    <name evidence="2" type="ORF">BUTYVIB_00820</name>
</gene>